<gene>
    <name evidence="1" type="ORF">RAG0_10232</name>
</gene>
<dbReference type="AlphaFoldDB" id="A0A1E1KZ25"/>
<organism evidence="1 2">
    <name type="scientific">Rhynchosporium agropyri</name>
    <dbReference type="NCBI Taxonomy" id="914238"/>
    <lineage>
        <taxon>Eukaryota</taxon>
        <taxon>Fungi</taxon>
        <taxon>Dikarya</taxon>
        <taxon>Ascomycota</taxon>
        <taxon>Pezizomycotina</taxon>
        <taxon>Leotiomycetes</taxon>
        <taxon>Helotiales</taxon>
        <taxon>Ploettnerulaceae</taxon>
        <taxon>Rhynchosporium</taxon>
    </lineage>
</organism>
<keyword evidence="2" id="KW-1185">Reference proteome</keyword>
<proteinExistence type="predicted"/>
<evidence type="ECO:0000313" key="2">
    <source>
        <dbReference type="Proteomes" id="UP000178912"/>
    </source>
</evidence>
<protein>
    <submittedName>
        <fullName evidence="1">Uncharacterized protein</fullName>
    </submittedName>
</protein>
<dbReference type="Proteomes" id="UP000178912">
    <property type="component" value="Unassembled WGS sequence"/>
</dbReference>
<accession>A0A1E1KZ25</accession>
<dbReference type="EMBL" id="FJUX01000062">
    <property type="protein sequence ID" value="CZT03509.1"/>
    <property type="molecule type" value="Genomic_DNA"/>
</dbReference>
<evidence type="ECO:0000313" key="1">
    <source>
        <dbReference type="EMBL" id="CZT03509.1"/>
    </source>
</evidence>
<name>A0A1E1KZ25_9HELO</name>
<sequence>MSYSMLFPYFQIFDNNIADDSSPLEYSTAQEILTGYYTETHVE</sequence>
<reference evidence="2" key="1">
    <citation type="submission" date="2016-03" db="EMBL/GenBank/DDBJ databases">
        <authorList>
            <person name="Guldener U."/>
        </authorList>
    </citation>
    <scope>NUCLEOTIDE SEQUENCE [LARGE SCALE GENOMIC DNA]</scope>
    <source>
        <strain evidence="2">04CH-RAC-A.6.1</strain>
    </source>
</reference>